<name>A0A378WFK1_MYCFO</name>
<protein>
    <recommendedName>
        <fullName evidence="1">DUF4333 domain-containing protein</fullName>
    </recommendedName>
</protein>
<evidence type="ECO:0000313" key="3">
    <source>
        <dbReference type="Proteomes" id="UP000255389"/>
    </source>
</evidence>
<dbReference type="Proteomes" id="UP000255389">
    <property type="component" value="Unassembled WGS sequence"/>
</dbReference>
<feature type="domain" description="DUF4333" evidence="1">
    <location>
        <begin position="4"/>
        <end position="43"/>
    </location>
</feature>
<proteinExistence type="predicted"/>
<dbReference type="EMBL" id="UGQY01000006">
    <property type="protein sequence ID" value="SUA31700.1"/>
    <property type="molecule type" value="Genomic_DNA"/>
</dbReference>
<reference evidence="2 3" key="1">
    <citation type="submission" date="2018-06" db="EMBL/GenBank/DDBJ databases">
        <authorList>
            <consortium name="Pathogen Informatics"/>
            <person name="Doyle S."/>
        </authorList>
    </citation>
    <scope>NUCLEOTIDE SEQUENCE [LARGE SCALE GENOMIC DNA]</scope>
    <source>
        <strain evidence="2 3">NCTC1542</strain>
    </source>
</reference>
<organism evidence="2 3">
    <name type="scientific">Mycolicibacterium fortuitum</name>
    <name type="common">Mycobacterium fortuitum</name>
    <dbReference type="NCBI Taxonomy" id="1766"/>
    <lineage>
        <taxon>Bacteria</taxon>
        <taxon>Bacillati</taxon>
        <taxon>Actinomycetota</taxon>
        <taxon>Actinomycetes</taxon>
        <taxon>Mycobacteriales</taxon>
        <taxon>Mycobacteriaceae</taxon>
        <taxon>Mycolicibacterium</taxon>
    </lineage>
</organism>
<sequence>MDAKADSVDCDGDLDGKVGATQRCVLTAGGTKMDVTVTTTSVEMNNVKFDVKVDDKSIS</sequence>
<gene>
    <name evidence="2" type="ORF">NCTC1542_07055</name>
</gene>
<evidence type="ECO:0000259" key="1">
    <source>
        <dbReference type="Pfam" id="PF14230"/>
    </source>
</evidence>
<accession>A0A378WFK1</accession>
<dbReference type="AlphaFoldDB" id="A0A378WFK1"/>
<dbReference type="InterPro" id="IPR025637">
    <property type="entry name" value="DUF4333"/>
</dbReference>
<dbReference type="Pfam" id="PF14230">
    <property type="entry name" value="DUF4333"/>
    <property type="match status" value="1"/>
</dbReference>
<evidence type="ECO:0000313" key="2">
    <source>
        <dbReference type="EMBL" id="SUA31700.1"/>
    </source>
</evidence>